<keyword evidence="2" id="KW-1185">Reference proteome</keyword>
<evidence type="ECO:0000313" key="2">
    <source>
        <dbReference type="Proteomes" id="UP000298030"/>
    </source>
</evidence>
<gene>
    <name evidence="1" type="ORF">FA13DRAFT_1715078</name>
</gene>
<proteinExistence type="predicted"/>
<reference evidence="1 2" key="1">
    <citation type="journal article" date="2019" name="Nat. Ecol. Evol.">
        <title>Megaphylogeny resolves global patterns of mushroom evolution.</title>
        <authorList>
            <person name="Varga T."/>
            <person name="Krizsan K."/>
            <person name="Foldi C."/>
            <person name="Dima B."/>
            <person name="Sanchez-Garcia M."/>
            <person name="Sanchez-Ramirez S."/>
            <person name="Szollosi G.J."/>
            <person name="Szarkandi J.G."/>
            <person name="Papp V."/>
            <person name="Albert L."/>
            <person name="Andreopoulos W."/>
            <person name="Angelini C."/>
            <person name="Antonin V."/>
            <person name="Barry K.W."/>
            <person name="Bougher N.L."/>
            <person name="Buchanan P."/>
            <person name="Buyck B."/>
            <person name="Bense V."/>
            <person name="Catcheside P."/>
            <person name="Chovatia M."/>
            <person name="Cooper J."/>
            <person name="Damon W."/>
            <person name="Desjardin D."/>
            <person name="Finy P."/>
            <person name="Geml J."/>
            <person name="Haridas S."/>
            <person name="Hughes K."/>
            <person name="Justo A."/>
            <person name="Karasinski D."/>
            <person name="Kautmanova I."/>
            <person name="Kiss B."/>
            <person name="Kocsube S."/>
            <person name="Kotiranta H."/>
            <person name="LaButti K.M."/>
            <person name="Lechner B.E."/>
            <person name="Liimatainen K."/>
            <person name="Lipzen A."/>
            <person name="Lukacs Z."/>
            <person name="Mihaltcheva S."/>
            <person name="Morgado L.N."/>
            <person name="Niskanen T."/>
            <person name="Noordeloos M.E."/>
            <person name="Ohm R.A."/>
            <person name="Ortiz-Santana B."/>
            <person name="Ovrebo C."/>
            <person name="Racz N."/>
            <person name="Riley R."/>
            <person name="Savchenko A."/>
            <person name="Shiryaev A."/>
            <person name="Soop K."/>
            <person name="Spirin V."/>
            <person name="Szebenyi C."/>
            <person name="Tomsovsky M."/>
            <person name="Tulloss R.E."/>
            <person name="Uehling J."/>
            <person name="Grigoriev I.V."/>
            <person name="Vagvolgyi C."/>
            <person name="Papp T."/>
            <person name="Martin F.M."/>
            <person name="Miettinen O."/>
            <person name="Hibbett D.S."/>
            <person name="Nagy L.G."/>
        </authorList>
    </citation>
    <scope>NUCLEOTIDE SEQUENCE [LARGE SCALE GENOMIC DNA]</scope>
    <source>
        <strain evidence="1 2">FP101781</strain>
    </source>
</reference>
<organism evidence="1 2">
    <name type="scientific">Coprinellus micaceus</name>
    <name type="common">Glistening ink-cap mushroom</name>
    <name type="synonym">Coprinus micaceus</name>
    <dbReference type="NCBI Taxonomy" id="71717"/>
    <lineage>
        <taxon>Eukaryota</taxon>
        <taxon>Fungi</taxon>
        <taxon>Dikarya</taxon>
        <taxon>Basidiomycota</taxon>
        <taxon>Agaricomycotina</taxon>
        <taxon>Agaricomycetes</taxon>
        <taxon>Agaricomycetidae</taxon>
        <taxon>Agaricales</taxon>
        <taxon>Agaricineae</taxon>
        <taxon>Psathyrellaceae</taxon>
        <taxon>Coprinellus</taxon>
    </lineage>
</organism>
<sequence>MPLRTYGSSPLALTNKEFNQHAEEIMYESVSIHTRRSPLGALEAAACSPTRAAKVKSFALEFSYRPRETDTTATNVMTLLFLALPSMACLQDLRICLRRDLQHYASDLNDVLWYASFPVDRHEVNVAVFSAGHFKLLSVYVDDFLDLPRIANSHPALEVFGTFADKHHHGPISLLSSAVINHSLLFVGLERRGDSWWSNYTNLYLAPELLHPDHLGEIGELIRKSFEKGSMSEIKMAVNRVDELYLVLREPLPEGQFFTLTQSLAKTFPRMDEVSICMRSCAGMINSGLMNPAPWKSITSVAIISWKTKMISQFERDYCGGDYFGRGVQGIRLDIEKNVTFIRSGGVIYASIIQLGSRPAVHAEDDSRPSRESRFVICQRRLEQTGRVESHDIPGNFWAGIHE</sequence>
<comment type="caution">
    <text evidence="1">The sequence shown here is derived from an EMBL/GenBank/DDBJ whole genome shotgun (WGS) entry which is preliminary data.</text>
</comment>
<protein>
    <submittedName>
        <fullName evidence="1">Uncharacterized protein</fullName>
    </submittedName>
</protein>
<accession>A0A4Y7SQD8</accession>
<name>A0A4Y7SQD8_COPMI</name>
<dbReference type="EMBL" id="QPFP01000073">
    <property type="protein sequence ID" value="TEB23844.1"/>
    <property type="molecule type" value="Genomic_DNA"/>
</dbReference>
<evidence type="ECO:0000313" key="1">
    <source>
        <dbReference type="EMBL" id="TEB23844.1"/>
    </source>
</evidence>
<dbReference type="AlphaFoldDB" id="A0A4Y7SQD8"/>
<dbReference type="Proteomes" id="UP000298030">
    <property type="component" value="Unassembled WGS sequence"/>
</dbReference>